<feature type="domain" description="NlpC/P60" evidence="7">
    <location>
        <begin position="40"/>
        <end position="168"/>
    </location>
</feature>
<dbReference type="InterPro" id="IPR000064">
    <property type="entry name" value="NLP_P60_dom"/>
</dbReference>
<dbReference type="PROSITE" id="PS51257">
    <property type="entry name" value="PROKAR_LIPOPROTEIN"/>
    <property type="match status" value="1"/>
</dbReference>
<evidence type="ECO:0000256" key="1">
    <source>
        <dbReference type="ARBA" id="ARBA00007074"/>
    </source>
</evidence>
<dbReference type="Gene3D" id="3.90.1720.10">
    <property type="entry name" value="endopeptidase domain like (from Nostoc punctiforme)"/>
    <property type="match status" value="1"/>
</dbReference>
<dbReference type="GO" id="GO:0008234">
    <property type="term" value="F:cysteine-type peptidase activity"/>
    <property type="evidence" value="ECO:0007669"/>
    <property type="project" value="UniProtKB-KW"/>
</dbReference>
<evidence type="ECO:0000313" key="8">
    <source>
        <dbReference type="EMBL" id="XDU95435.1"/>
    </source>
</evidence>
<dbReference type="InterPro" id="IPR052062">
    <property type="entry name" value="Murein_DD/LD_carboxypeptidase"/>
</dbReference>
<name>A0AB39W1E1_9FLAO</name>
<evidence type="ECO:0000256" key="6">
    <source>
        <dbReference type="SAM" id="SignalP"/>
    </source>
</evidence>
<evidence type="ECO:0000256" key="5">
    <source>
        <dbReference type="ARBA" id="ARBA00022807"/>
    </source>
</evidence>
<reference evidence="8" key="1">
    <citation type="submission" date="2024-07" db="EMBL/GenBank/DDBJ databases">
        <authorList>
            <person name="Biller S.J."/>
        </authorList>
    </citation>
    <scope>NUCLEOTIDE SEQUENCE</scope>
    <source>
        <strain evidence="8">WC2409</strain>
    </source>
</reference>
<dbReference type="PROSITE" id="PS51935">
    <property type="entry name" value="NLPC_P60"/>
    <property type="match status" value="1"/>
</dbReference>
<dbReference type="GO" id="GO:0006508">
    <property type="term" value="P:proteolysis"/>
    <property type="evidence" value="ECO:0007669"/>
    <property type="project" value="UniProtKB-KW"/>
</dbReference>
<keyword evidence="3 6" id="KW-0732">Signal</keyword>
<keyword evidence="4" id="KW-0378">Hydrolase</keyword>
<dbReference type="PANTHER" id="PTHR47360">
    <property type="entry name" value="MUREIN DD-ENDOPEPTIDASE MEPS/MUREIN LD-CARBOXYPEPTIDASE"/>
    <property type="match status" value="1"/>
</dbReference>
<dbReference type="InterPro" id="IPR038765">
    <property type="entry name" value="Papain-like_cys_pep_sf"/>
</dbReference>
<dbReference type="Pfam" id="PF00877">
    <property type="entry name" value="NLPC_P60"/>
    <property type="match status" value="1"/>
</dbReference>
<accession>A0AB39W1E1</accession>
<evidence type="ECO:0000256" key="4">
    <source>
        <dbReference type="ARBA" id="ARBA00022801"/>
    </source>
</evidence>
<dbReference type="SUPFAM" id="SSF54001">
    <property type="entry name" value="Cysteine proteinases"/>
    <property type="match status" value="1"/>
</dbReference>
<dbReference type="RefSeq" id="WP_367773282.1">
    <property type="nucleotide sequence ID" value="NZ_CP165625.1"/>
</dbReference>
<feature type="chain" id="PRO_5044239169" evidence="6">
    <location>
        <begin position="22"/>
        <end position="169"/>
    </location>
</feature>
<dbReference type="AlphaFoldDB" id="A0AB39W1E1"/>
<protein>
    <submittedName>
        <fullName evidence="8">C40 family peptidase</fullName>
    </submittedName>
</protein>
<evidence type="ECO:0000256" key="2">
    <source>
        <dbReference type="ARBA" id="ARBA00022670"/>
    </source>
</evidence>
<evidence type="ECO:0000256" key="3">
    <source>
        <dbReference type="ARBA" id="ARBA00022729"/>
    </source>
</evidence>
<keyword evidence="2" id="KW-0645">Protease</keyword>
<gene>
    <name evidence="8" type="ORF">AB3G34_16300</name>
</gene>
<sequence length="169" mass="18836">MKQVLCFLLLIVLFTSCKTSSKIVTTKGKDNNSLSTRKTNQLIDNIVESATDNIGVKYKTAGTTRSGFDCSGLVFATFEHYNITLPRTSFEQSKTGTDLGKNTDKAHKGDLIFFRTNNRSQINHVGIITEVTDDEVKFVHASTSKGVIISSTKQPYYQKTFAQINRILE</sequence>
<feature type="signal peptide" evidence="6">
    <location>
        <begin position="1"/>
        <end position="21"/>
    </location>
</feature>
<dbReference type="PANTHER" id="PTHR47360:SF1">
    <property type="entry name" value="ENDOPEPTIDASE NLPC-RELATED"/>
    <property type="match status" value="1"/>
</dbReference>
<dbReference type="EMBL" id="CP165625">
    <property type="protein sequence ID" value="XDU95435.1"/>
    <property type="molecule type" value="Genomic_DNA"/>
</dbReference>
<comment type="similarity">
    <text evidence="1">Belongs to the peptidase C40 family.</text>
</comment>
<organism evidence="8">
    <name type="scientific">Flavobacterium sp. WC2409</name>
    <dbReference type="NCBI Taxonomy" id="3234139"/>
    <lineage>
        <taxon>Bacteria</taxon>
        <taxon>Pseudomonadati</taxon>
        <taxon>Bacteroidota</taxon>
        <taxon>Flavobacteriia</taxon>
        <taxon>Flavobacteriales</taxon>
        <taxon>Flavobacteriaceae</taxon>
        <taxon>Flavobacterium</taxon>
    </lineage>
</organism>
<evidence type="ECO:0000259" key="7">
    <source>
        <dbReference type="PROSITE" id="PS51935"/>
    </source>
</evidence>
<keyword evidence="5" id="KW-0788">Thiol protease</keyword>
<proteinExistence type="inferred from homology"/>